<sequence>MLSVAAGGLTLAALGVIYKSWRAQASTYLYLGLVVWLISAVCWSYAQGWEFGVLYALCIPSILVWPFIAFNQTHLPQPKNVPQPRSFDFSRRTVLGNIANYIVVLGVLLVVSVLLTLGICALLPFSIAGKLATGIVLLPILWGLIVYHYLATAHKIKVVVAYAVLAALCLPILIFFPM</sequence>
<evidence type="ECO:0000313" key="3">
    <source>
        <dbReference type="Proteomes" id="UP000031197"/>
    </source>
</evidence>
<protein>
    <submittedName>
        <fullName evidence="2">Uncharacterized protein</fullName>
    </submittedName>
</protein>
<keyword evidence="1" id="KW-1133">Transmembrane helix</keyword>
<dbReference type="AlphaFoldDB" id="A0A0B3Y3K1"/>
<feature type="transmembrane region" description="Helical" evidence="1">
    <location>
        <begin position="98"/>
        <end position="124"/>
    </location>
</feature>
<accession>A0A0B3Y3K1</accession>
<evidence type="ECO:0000313" key="2">
    <source>
        <dbReference type="EMBL" id="KHT49597.1"/>
    </source>
</evidence>
<proteinExistence type="predicted"/>
<feature type="transmembrane region" description="Helical" evidence="1">
    <location>
        <begin position="25"/>
        <end position="46"/>
    </location>
</feature>
<dbReference type="EMBL" id="JWLW01000029">
    <property type="protein sequence ID" value="KHT49597.1"/>
    <property type="molecule type" value="Genomic_DNA"/>
</dbReference>
<keyword evidence="1" id="KW-0812">Transmembrane</keyword>
<feature type="transmembrane region" description="Helical" evidence="1">
    <location>
        <begin position="156"/>
        <end position="176"/>
    </location>
</feature>
<dbReference type="RefSeq" id="WP_039222029.1">
    <property type="nucleotide sequence ID" value="NZ_JWLW01000029.1"/>
</dbReference>
<evidence type="ECO:0000256" key="1">
    <source>
        <dbReference type="SAM" id="Phobius"/>
    </source>
</evidence>
<keyword evidence="3" id="KW-1185">Reference proteome</keyword>
<comment type="caution">
    <text evidence="2">The sequence shown here is derived from an EMBL/GenBank/DDBJ whole genome shotgun (WGS) entry which is preliminary data.</text>
</comment>
<dbReference type="Proteomes" id="UP000031197">
    <property type="component" value="Unassembled WGS sequence"/>
</dbReference>
<gene>
    <name evidence="2" type="ORF">RJ41_13990</name>
</gene>
<reference evidence="2 3" key="1">
    <citation type="submission" date="2014-12" db="EMBL/GenBank/DDBJ databases">
        <title>Genome sequencing of Alteromonas marina AD001.</title>
        <authorList>
            <person name="Adrian T.G.S."/>
            <person name="Chan K.G."/>
        </authorList>
    </citation>
    <scope>NUCLEOTIDE SEQUENCE [LARGE SCALE GENOMIC DNA]</scope>
    <source>
        <strain evidence="2 3">AD001</strain>
    </source>
</reference>
<feature type="transmembrane region" description="Helical" evidence="1">
    <location>
        <begin position="131"/>
        <end position="150"/>
    </location>
</feature>
<keyword evidence="1" id="KW-0472">Membrane</keyword>
<dbReference type="OrthoDB" id="6331394at2"/>
<feature type="transmembrane region" description="Helical" evidence="1">
    <location>
        <begin position="53"/>
        <end position="70"/>
    </location>
</feature>
<organism evidence="2 3">
    <name type="scientific">Alteromonas marina</name>
    <dbReference type="NCBI Taxonomy" id="203795"/>
    <lineage>
        <taxon>Bacteria</taxon>
        <taxon>Pseudomonadati</taxon>
        <taxon>Pseudomonadota</taxon>
        <taxon>Gammaproteobacteria</taxon>
        <taxon>Alteromonadales</taxon>
        <taxon>Alteromonadaceae</taxon>
        <taxon>Alteromonas/Salinimonas group</taxon>
        <taxon>Alteromonas</taxon>
    </lineage>
</organism>
<name>A0A0B3Y3K1_9ALTE</name>